<dbReference type="Gene3D" id="1.10.630.10">
    <property type="entry name" value="Cytochrome P450"/>
    <property type="match status" value="1"/>
</dbReference>
<protein>
    <submittedName>
        <fullName evidence="7">Uncharacterized protein</fullName>
    </submittedName>
</protein>
<evidence type="ECO:0000256" key="5">
    <source>
        <dbReference type="ARBA" id="ARBA00023004"/>
    </source>
</evidence>
<name>A0A7R9MKZ7_9ACAR</name>
<gene>
    <name evidence="7" type="ORF">ONB1V03_LOCUS17791</name>
</gene>
<dbReference type="GO" id="GO:0005506">
    <property type="term" value="F:iron ion binding"/>
    <property type="evidence" value="ECO:0007669"/>
    <property type="project" value="InterPro"/>
</dbReference>
<keyword evidence="3" id="KW-0479">Metal-binding</keyword>
<comment type="similarity">
    <text evidence="1">Belongs to the cytochrome P450 family.</text>
</comment>
<sequence>MAFQTKRSQYMVIITILVSYLIIGCMGTKSNYKQTHGAPCDEDDACISDNCGIGDFSAITNKDIKLALKGYKGPKNEKFKGYCLHPDRESCIPNEIRCFKDKDCCSNRSSPYLTRNFNHWSKKGVKGPKPIPGFGNILSPFLTEQIILEKDWIKKYGKIYGTFEANKPILTIADPALIKQIMATDSHVFNINVTDPI</sequence>
<feature type="non-terminal residue" evidence="7">
    <location>
        <position position="197"/>
    </location>
</feature>
<dbReference type="SUPFAM" id="SSF48264">
    <property type="entry name" value="Cytochrome P450"/>
    <property type="match status" value="1"/>
</dbReference>
<dbReference type="AlphaFoldDB" id="A0A7R9MKZ7"/>
<dbReference type="PANTHER" id="PTHR24302">
    <property type="entry name" value="CYTOCHROME P450 FAMILY 3"/>
    <property type="match status" value="1"/>
</dbReference>
<dbReference type="InterPro" id="IPR050705">
    <property type="entry name" value="Cytochrome_P450_3A"/>
</dbReference>
<evidence type="ECO:0000256" key="3">
    <source>
        <dbReference type="ARBA" id="ARBA00022723"/>
    </source>
</evidence>
<dbReference type="GO" id="GO:0008395">
    <property type="term" value="F:steroid hydroxylase activity"/>
    <property type="evidence" value="ECO:0007669"/>
    <property type="project" value="TreeGrafter"/>
</dbReference>
<organism evidence="7">
    <name type="scientific">Oppiella nova</name>
    <dbReference type="NCBI Taxonomy" id="334625"/>
    <lineage>
        <taxon>Eukaryota</taxon>
        <taxon>Metazoa</taxon>
        <taxon>Ecdysozoa</taxon>
        <taxon>Arthropoda</taxon>
        <taxon>Chelicerata</taxon>
        <taxon>Arachnida</taxon>
        <taxon>Acari</taxon>
        <taxon>Acariformes</taxon>
        <taxon>Sarcoptiformes</taxon>
        <taxon>Oribatida</taxon>
        <taxon>Brachypylina</taxon>
        <taxon>Oppioidea</taxon>
        <taxon>Oppiidae</taxon>
        <taxon>Oppiella</taxon>
    </lineage>
</organism>
<proteinExistence type="inferred from homology"/>
<dbReference type="EMBL" id="OC937701">
    <property type="protein sequence ID" value="CAD7661230.1"/>
    <property type="molecule type" value="Genomic_DNA"/>
</dbReference>
<keyword evidence="6" id="KW-0503">Monooxygenase</keyword>
<evidence type="ECO:0000313" key="7">
    <source>
        <dbReference type="EMBL" id="CAD7661230.1"/>
    </source>
</evidence>
<reference evidence="7" key="1">
    <citation type="submission" date="2020-11" db="EMBL/GenBank/DDBJ databases">
        <authorList>
            <person name="Tran Van P."/>
        </authorList>
    </citation>
    <scope>NUCLEOTIDE SEQUENCE</scope>
</reference>
<dbReference type="PANTHER" id="PTHR24302:SF15">
    <property type="entry name" value="FATTY-ACID PEROXYGENASE"/>
    <property type="match status" value="1"/>
</dbReference>
<keyword evidence="2" id="KW-0349">Heme</keyword>
<dbReference type="PROSITE" id="PS51257">
    <property type="entry name" value="PROKAR_LIPOPROTEIN"/>
    <property type="match status" value="1"/>
</dbReference>
<dbReference type="EMBL" id="CAJPVJ010022876">
    <property type="protein sequence ID" value="CAG2178366.1"/>
    <property type="molecule type" value="Genomic_DNA"/>
</dbReference>
<dbReference type="InterPro" id="IPR036396">
    <property type="entry name" value="Cyt_P450_sf"/>
</dbReference>
<evidence type="ECO:0000256" key="4">
    <source>
        <dbReference type="ARBA" id="ARBA00023002"/>
    </source>
</evidence>
<dbReference type="Proteomes" id="UP000728032">
    <property type="component" value="Unassembled WGS sequence"/>
</dbReference>
<dbReference type="OrthoDB" id="8251073at2759"/>
<dbReference type="GO" id="GO:0016705">
    <property type="term" value="F:oxidoreductase activity, acting on paired donors, with incorporation or reduction of molecular oxygen"/>
    <property type="evidence" value="ECO:0007669"/>
    <property type="project" value="InterPro"/>
</dbReference>
<accession>A0A7R9MKZ7</accession>
<keyword evidence="8" id="KW-1185">Reference proteome</keyword>
<keyword evidence="5" id="KW-0408">Iron</keyword>
<evidence type="ECO:0000313" key="8">
    <source>
        <dbReference type="Proteomes" id="UP000728032"/>
    </source>
</evidence>
<evidence type="ECO:0000256" key="2">
    <source>
        <dbReference type="ARBA" id="ARBA00022617"/>
    </source>
</evidence>
<evidence type="ECO:0000256" key="6">
    <source>
        <dbReference type="ARBA" id="ARBA00023033"/>
    </source>
</evidence>
<evidence type="ECO:0000256" key="1">
    <source>
        <dbReference type="ARBA" id="ARBA00010617"/>
    </source>
</evidence>
<keyword evidence="4" id="KW-0560">Oxidoreductase</keyword>
<dbReference type="GO" id="GO:0020037">
    <property type="term" value="F:heme binding"/>
    <property type="evidence" value="ECO:0007669"/>
    <property type="project" value="InterPro"/>
</dbReference>